<dbReference type="OrthoDB" id="290446at2157"/>
<organism evidence="1 2">
    <name type="scientific">Halostagnicola larsenii XH-48</name>
    <dbReference type="NCBI Taxonomy" id="797299"/>
    <lineage>
        <taxon>Archaea</taxon>
        <taxon>Methanobacteriati</taxon>
        <taxon>Methanobacteriota</taxon>
        <taxon>Stenosarchaea group</taxon>
        <taxon>Halobacteria</taxon>
        <taxon>Halobacteriales</taxon>
        <taxon>Natrialbaceae</taxon>
        <taxon>Halostagnicola</taxon>
    </lineage>
</organism>
<dbReference type="eggNOG" id="arCOG03065">
    <property type="taxonomic scope" value="Archaea"/>
</dbReference>
<gene>
    <name evidence="1" type="ORF">HALLA_20020</name>
</gene>
<dbReference type="InterPro" id="IPR011991">
    <property type="entry name" value="ArsR-like_HTH"/>
</dbReference>
<dbReference type="InterPro" id="IPR036390">
    <property type="entry name" value="WH_DNA-bd_sf"/>
</dbReference>
<dbReference type="EMBL" id="CP007058">
    <property type="protein sequence ID" value="AHG02189.1"/>
    <property type="molecule type" value="Genomic_DNA"/>
</dbReference>
<evidence type="ECO:0000313" key="1">
    <source>
        <dbReference type="EMBL" id="AHG02189.1"/>
    </source>
</evidence>
<dbReference type="Proteomes" id="UP000019024">
    <property type="component" value="Plasmid unnamed3"/>
</dbReference>
<dbReference type="SUPFAM" id="SSF46785">
    <property type="entry name" value="Winged helix' DNA-binding domain"/>
    <property type="match status" value="1"/>
</dbReference>
<name>W0JUD8_9EURY</name>
<evidence type="ECO:0000313" key="2">
    <source>
        <dbReference type="Proteomes" id="UP000019024"/>
    </source>
</evidence>
<keyword evidence="2" id="KW-1185">Reference proteome</keyword>
<dbReference type="Gene3D" id="1.10.10.10">
    <property type="entry name" value="Winged helix-like DNA-binding domain superfamily/Winged helix DNA-binding domain"/>
    <property type="match status" value="1"/>
</dbReference>
<dbReference type="InterPro" id="IPR036388">
    <property type="entry name" value="WH-like_DNA-bd_sf"/>
</dbReference>
<sequence>MQTMETQEPDIEIEATLSLCSDEYAMEILEALKRGPSTAAQLRECCDGSRVTIYRRLNSLEDAGLIGSRVKLQCDGNHCKLYYPVVDRITIAITDDGFDTEVHCLEETSPDSS</sequence>
<reference evidence="1 2" key="1">
    <citation type="submission" date="2014-01" db="EMBL/GenBank/DDBJ databases">
        <authorList>
            <consortium name="DOE Joint Genome Institute"/>
            <person name="Anderson I."/>
            <person name="Huntemann M."/>
            <person name="Han J."/>
            <person name="Chen A."/>
            <person name="Kyrpides N."/>
            <person name="Mavromatis K."/>
            <person name="Markowitz V."/>
            <person name="Palaniappan K."/>
            <person name="Ivanova N."/>
            <person name="Schaumberg A."/>
            <person name="Pati A."/>
            <person name="Liolios K."/>
            <person name="Nordberg H.P."/>
            <person name="Cantor M.N."/>
            <person name="Hua S.X."/>
            <person name="Woyke T."/>
        </authorList>
    </citation>
    <scope>NUCLEOTIDE SEQUENCE [LARGE SCALE GENOMIC DNA]</scope>
    <source>
        <strain evidence="1 2">XH-48</strain>
        <plasmid evidence="2">4</plasmid>
    </source>
</reference>
<accession>W0JUD8</accession>
<dbReference type="CDD" id="cd00090">
    <property type="entry name" value="HTH_ARSR"/>
    <property type="match status" value="1"/>
</dbReference>
<dbReference type="Pfam" id="PF12840">
    <property type="entry name" value="HTH_20"/>
    <property type="match status" value="1"/>
</dbReference>
<protein>
    <recommendedName>
        <fullName evidence="3">Transcriptional regulator</fullName>
    </recommendedName>
</protein>
<dbReference type="KEGG" id="hlr:HALLA_20020"/>
<evidence type="ECO:0008006" key="3">
    <source>
        <dbReference type="Google" id="ProtNLM"/>
    </source>
</evidence>
<geneLocation type="plasmid" evidence="1">
    <name>unnamed</name>
</geneLocation>
<dbReference type="HOGENOM" id="CLU_124803_4_0_2"/>
<dbReference type="AlphaFoldDB" id="W0JUD8"/>
<proteinExistence type="predicted"/>
<keyword evidence="1" id="KW-0614">Plasmid</keyword>